<dbReference type="GO" id="GO:0008652">
    <property type="term" value="P:amino acid biosynthetic process"/>
    <property type="evidence" value="ECO:0007669"/>
    <property type="project" value="UniProtKB-KW"/>
</dbReference>
<evidence type="ECO:0000256" key="2">
    <source>
        <dbReference type="ARBA" id="ARBA00004902"/>
    </source>
</evidence>
<dbReference type="GO" id="GO:0003855">
    <property type="term" value="F:3-dehydroquinate dehydratase activity"/>
    <property type="evidence" value="ECO:0007669"/>
    <property type="project" value="UniProtKB-UniRule"/>
</dbReference>
<dbReference type="HAMAP" id="MF_00169">
    <property type="entry name" value="AroQ"/>
    <property type="match status" value="1"/>
</dbReference>
<dbReference type="InterPro" id="IPR001874">
    <property type="entry name" value="DHquinase_II"/>
</dbReference>
<evidence type="ECO:0000256" key="5">
    <source>
        <dbReference type="ARBA" id="ARBA00012060"/>
    </source>
</evidence>
<dbReference type="NCBIfam" id="NF003806">
    <property type="entry name" value="PRK05395.1-3"/>
    <property type="match status" value="1"/>
</dbReference>
<accession>A0A1M6WMF5</accession>
<dbReference type="UniPathway" id="UPA00053">
    <property type="reaction ID" value="UER00086"/>
</dbReference>
<reference evidence="12 13" key="1">
    <citation type="submission" date="2016-11" db="EMBL/GenBank/DDBJ databases">
        <authorList>
            <person name="Jaros S."/>
            <person name="Januszkiewicz K."/>
            <person name="Wedrychowicz H."/>
        </authorList>
    </citation>
    <scope>NUCLEOTIDE SEQUENCE [LARGE SCALE GENOMIC DNA]</scope>
    <source>
        <strain evidence="12 13">DSM 15929</strain>
    </source>
</reference>
<evidence type="ECO:0000256" key="10">
    <source>
        <dbReference type="PIRSR" id="PIRSR001399-2"/>
    </source>
</evidence>
<dbReference type="PROSITE" id="PS01029">
    <property type="entry name" value="DEHYDROQUINASE_II"/>
    <property type="match status" value="1"/>
</dbReference>
<evidence type="ECO:0000256" key="3">
    <source>
        <dbReference type="ARBA" id="ARBA00011037"/>
    </source>
</evidence>
<dbReference type="EMBL" id="FRAC01000020">
    <property type="protein sequence ID" value="SHK94942.1"/>
    <property type="molecule type" value="Genomic_DNA"/>
</dbReference>
<dbReference type="Pfam" id="PF01220">
    <property type="entry name" value="DHquinase_II"/>
    <property type="match status" value="1"/>
</dbReference>
<evidence type="ECO:0000256" key="11">
    <source>
        <dbReference type="PIRSR" id="PIRSR001399-3"/>
    </source>
</evidence>
<feature type="site" description="Transition state stabilizer" evidence="8 11">
    <location>
        <position position="19"/>
    </location>
</feature>
<sequence length="144" mass="15989">MAMKLLVINGPNLNFLGIREKSVYGTEDYGYLKSLIQEKAIKENITVDIFQSNSEGNIIDRIQEAYYDGTQGIIINPGAFTHYSYAIRDALASLTVPIIEVHISNIHKREEFRHNSVTAPVCTGQIVGLGLKGYLFAIDALLSQ</sequence>
<comment type="function">
    <text evidence="8">Catalyzes a trans-dehydration via an enolate intermediate.</text>
</comment>
<gene>
    <name evidence="8" type="primary">aroQ</name>
    <name evidence="12" type="ORF">SAMN02745136_03739</name>
</gene>
<evidence type="ECO:0000256" key="7">
    <source>
        <dbReference type="ARBA" id="ARBA00023239"/>
    </source>
</evidence>
<dbReference type="STRING" id="1121322.SAMN02745136_03739"/>
<feature type="binding site" evidence="8 10">
    <location>
        <position position="82"/>
    </location>
    <ligand>
        <name>substrate</name>
    </ligand>
</feature>
<feature type="binding site" evidence="8 10">
    <location>
        <position position="89"/>
    </location>
    <ligand>
        <name>substrate</name>
    </ligand>
</feature>
<dbReference type="NCBIfam" id="NF003807">
    <property type="entry name" value="PRK05395.1-4"/>
    <property type="match status" value="1"/>
</dbReference>
<dbReference type="SUPFAM" id="SSF52304">
    <property type="entry name" value="Type II 3-dehydroquinate dehydratase"/>
    <property type="match status" value="1"/>
</dbReference>
<feature type="binding site" evidence="8 10">
    <location>
        <position position="113"/>
    </location>
    <ligand>
        <name>substrate</name>
    </ligand>
</feature>
<dbReference type="GO" id="GO:0009073">
    <property type="term" value="P:aromatic amino acid family biosynthetic process"/>
    <property type="evidence" value="ECO:0007669"/>
    <property type="project" value="UniProtKB-KW"/>
</dbReference>
<evidence type="ECO:0000256" key="1">
    <source>
        <dbReference type="ARBA" id="ARBA00001864"/>
    </source>
</evidence>
<dbReference type="PANTHER" id="PTHR21272">
    <property type="entry name" value="CATABOLIC 3-DEHYDROQUINASE"/>
    <property type="match status" value="1"/>
</dbReference>
<feature type="binding site" evidence="8 10">
    <location>
        <position position="76"/>
    </location>
    <ligand>
        <name>substrate</name>
    </ligand>
</feature>
<dbReference type="AlphaFoldDB" id="A0A1M6WMF5"/>
<organism evidence="12 13">
    <name type="scientific">Anaerocolumna jejuensis DSM 15929</name>
    <dbReference type="NCBI Taxonomy" id="1121322"/>
    <lineage>
        <taxon>Bacteria</taxon>
        <taxon>Bacillati</taxon>
        <taxon>Bacillota</taxon>
        <taxon>Clostridia</taxon>
        <taxon>Lachnospirales</taxon>
        <taxon>Lachnospiraceae</taxon>
        <taxon>Anaerocolumna</taxon>
    </lineage>
</organism>
<feature type="active site" description="Proton acceptor" evidence="8 9">
    <location>
        <position position="24"/>
    </location>
</feature>
<keyword evidence="13" id="KW-1185">Reference proteome</keyword>
<comment type="pathway">
    <text evidence="2 8">Metabolic intermediate biosynthesis; chorismate biosynthesis; chorismate from D-erythrose 4-phosphate and phosphoenolpyruvate: step 3/7.</text>
</comment>
<keyword evidence="7 8" id="KW-0456">Lyase</keyword>
<evidence type="ECO:0000256" key="6">
    <source>
        <dbReference type="ARBA" id="ARBA00023141"/>
    </source>
</evidence>
<proteinExistence type="inferred from homology"/>
<dbReference type="GO" id="GO:0019631">
    <property type="term" value="P:quinate catabolic process"/>
    <property type="evidence" value="ECO:0007669"/>
    <property type="project" value="TreeGrafter"/>
</dbReference>
<evidence type="ECO:0000256" key="9">
    <source>
        <dbReference type="PIRSR" id="PIRSR001399-1"/>
    </source>
</evidence>
<dbReference type="EC" id="4.2.1.10" evidence="5 8"/>
<comment type="similarity">
    <text evidence="3 8">Belongs to the type-II 3-dehydroquinase family.</text>
</comment>
<keyword evidence="8" id="KW-0028">Amino-acid biosynthesis</keyword>
<dbReference type="GO" id="GO:0009423">
    <property type="term" value="P:chorismate biosynthetic process"/>
    <property type="evidence" value="ECO:0007669"/>
    <property type="project" value="UniProtKB-UniRule"/>
</dbReference>
<dbReference type="NCBIfam" id="TIGR01088">
    <property type="entry name" value="aroQ"/>
    <property type="match status" value="1"/>
</dbReference>
<feature type="binding site" evidence="8 10">
    <location>
        <begin position="103"/>
        <end position="104"/>
    </location>
    <ligand>
        <name>substrate</name>
    </ligand>
</feature>
<dbReference type="Proteomes" id="UP000184386">
    <property type="component" value="Unassembled WGS sequence"/>
</dbReference>
<keyword evidence="6 8" id="KW-0057">Aromatic amino acid biosynthesis</keyword>
<dbReference type="PIRSF" id="PIRSF001399">
    <property type="entry name" value="DHquinase_II"/>
    <property type="match status" value="1"/>
</dbReference>
<evidence type="ECO:0000256" key="4">
    <source>
        <dbReference type="ARBA" id="ARBA00011193"/>
    </source>
</evidence>
<name>A0A1M6WMF5_9FIRM</name>
<evidence type="ECO:0000313" key="12">
    <source>
        <dbReference type="EMBL" id="SHK94942.1"/>
    </source>
</evidence>
<evidence type="ECO:0000313" key="13">
    <source>
        <dbReference type="Proteomes" id="UP000184386"/>
    </source>
</evidence>
<dbReference type="InterPro" id="IPR036441">
    <property type="entry name" value="DHquinase_II_sf"/>
</dbReference>
<comment type="catalytic activity">
    <reaction evidence="1 8">
        <text>3-dehydroquinate = 3-dehydroshikimate + H2O</text>
        <dbReference type="Rhea" id="RHEA:21096"/>
        <dbReference type="ChEBI" id="CHEBI:15377"/>
        <dbReference type="ChEBI" id="CHEBI:16630"/>
        <dbReference type="ChEBI" id="CHEBI:32364"/>
        <dbReference type="EC" id="4.2.1.10"/>
    </reaction>
</comment>
<dbReference type="InterPro" id="IPR018509">
    <property type="entry name" value="DHquinase_II_CS"/>
</dbReference>
<dbReference type="NCBIfam" id="NF003805">
    <property type="entry name" value="PRK05395.1-2"/>
    <property type="match status" value="1"/>
</dbReference>
<dbReference type="PANTHER" id="PTHR21272:SF3">
    <property type="entry name" value="CATABOLIC 3-DEHYDROQUINASE"/>
    <property type="match status" value="1"/>
</dbReference>
<dbReference type="CDD" id="cd00466">
    <property type="entry name" value="DHQase_II"/>
    <property type="match status" value="1"/>
</dbReference>
<protein>
    <recommendedName>
        <fullName evidence="5 8">3-dehydroquinate dehydratase</fullName>
        <shortName evidence="8">3-dehydroquinase</shortName>
        <ecNumber evidence="5 8">4.2.1.10</ecNumber>
    </recommendedName>
    <alternativeName>
        <fullName evidence="8">Type II DHQase</fullName>
    </alternativeName>
</protein>
<comment type="subunit">
    <text evidence="4 8">Homododecamer.</text>
</comment>
<feature type="active site" description="Proton donor" evidence="8 9">
    <location>
        <position position="102"/>
    </location>
</feature>
<dbReference type="Gene3D" id="3.40.50.9100">
    <property type="entry name" value="Dehydroquinase, class II"/>
    <property type="match status" value="1"/>
</dbReference>
<evidence type="ECO:0000256" key="8">
    <source>
        <dbReference type="HAMAP-Rule" id="MF_00169"/>
    </source>
</evidence>